<feature type="transmembrane region" description="Helical" evidence="6">
    <location>
        <begin position="196"/>
        <end position="218"/>
    </location>
</feature>
<evidence type="ECO:0000313" key="7">
    <source>
        <dbReference type="EMBL" id="CAF1330640.1"/>
    </source>
</evidence>
<keyword evidence="5" id="KW-0175">Coiled coil</keyword>
<organism evidence="7 8">
    <name type="scientific">Rotaria sordida</name>
    <dbReference type="NCBI Taxonomy" id="392033"/>
    <lineage>
        <taxon>Eukaryota</taxon>
        <taxon>Metazoa</taxon>
        <taxon>Spiralia</taxon>
        <taxon>Gnathifera</taxon>
        <taxon>Rotifera</taxon>
        <taxon>Eurotatoria</taxon>
        <taxon>Bdelloidea</taxon>
        <taxon>Philodinida</taxon>
        <taxon>Philodinidae</taxon>
        <taxon>Rotaria</taxon>
    </lineage>
</organism>
<dbReference type="Proteomes" id="UP000663870">
    <property type="component" value="Unassembled WGS sequence"/>
</dbReference>
<evidence type="ECO:0000256" key="1">
    <source>
        <dbReference type="ARBA" id="ARBA00004141"/>
    </source>
</evidence>
<dbReference type="PANTHER" id="PTHR12859:SF0">
    <property type="entry name" value="PRA1 FAMILY PROTEIN"/>
    <property type="match status" value="1"/>
</dbReference>
<evidence type="ECO:0000313" key="8">
    <source>
        <dbReference type="Proteomes" id="UP000663870"/>
    </source>
</evidence>
<evidence type="ECO:0000256" key="4">
    <source>
        <dbReference type="ARBA" id="ARBA00023136"/>
    </source>
</evidence>
<comment type="caution">
    <text evidence="7">The sequence shown here is derived from an EMBL/GenBank/DDBJ whole genome shotgun (WGS) entry which is preliminary data.</text>
</comment>
<feature type="coiled-coil region" evidence="5">
    <location>
        <begin position="313"/>
        <end position="345"/>
    </location>
</feature>
<dbReference type="GO" id="GO:0016020">
    <property type="term" value="C:membrane"/>
    <property type="evidence" value="ECO:0007669"/>
    <property type="project" value="UniProtKB-SubCell"/>
</dbReference>
<dbReference type="PANTHER" id="PTHR12859">
    <property type="entry name" value="PRA1 PROTEIN"/>
    <property type="match status" value="1"/>
</dbReference>
<evidence type="ECO:0008006" key="9">
    <source>
        <dbReference type="Google" id="ProtNLM"/>
    </source>
</evidence>
<gene>
    <name evidence="7" type="ORF">JXQ802_LOCUS31041</name>
</gene>
<keyword evidence="3 6" id="KW-1133">Transmembrane helix</keyword>
<dbReference type="InterPro" id="IPR004895">
    <property type="entry name" value="Prenylated_rab_accept_PRA1"/>
</dbReference>
<dbReference type="EMBL" id="CAJNOL010001293">
    <property type="protein sequence ID" value="CAF1330640.1"/>
    <property type="molecule type" value="Genomic_DNA"/>
</dbReference>
<evidence type="ECO:0000256" key="6">
    <source>
        <dbReference type="SAM" id="Phobius"/>
    </source>
</evidence>
<keyword evidence="4 6" id="KW-0472">Membrane</keyword>
<reference evidence="7" key="1">
    <citation type="submission" date="2021-02" db="EMBL/GenBank/DDBJ databases">
        <authorList>
            <person name="Nowell W R."/>
        </authorList>
    </citation>
    <scope>NUCLEOTIDE SEQUENCE</scope>
</reference>
<name>A0A815FUW9_9BILA</name>
<evidence type="ECO:0000256" key="3">
    <source>
        <dbReference type="ARBA" id="ARBA00022989"/>
    </source>
</evidence>
<evidence type="ECO:0000256" key="5">
    <source>
        <dbReference type="SAM" id="Coils"/>
    </source>
</evidence>
<keyword evidence="2 6" id="KW-0812">Transmembrane</keyword>
<proteinExistence type="predicted"/>
<dbReference type="Pfam" id="PF03208">
    <property type="entry name" value="PRA1"/>
    <property type="match status" value="1"/>
</dbReference>
<keyword evidence="8" id="KW-1185">Reference proteome</keyword>
<protein>
    <recommendedName>
        <fullName evidence="9">PRA1 family protein</fullName>
    </recommendedName>
</protein>
<feature type="transmembrane region" description="Helical" evidence="6">
    <location>
        <begin position="171"/>
        <end position="190"/>
    </location>
</feature>
<feature type="transmembrane region" description="Helical" evidence="6">
    <location>
        <begin position="106"/>
        <end position="126"/>
    </location>
</feature>
<accession>A0A815FUW9</accession>
<dbReference type="AlphaFoldDB" id="A0A815FUW9"/>
<sequence length="365" mass="41949">MAQYSADSLLTRIDDTPSIVPKRELVSTERIEVKKRNPEPVRVPEKQNDQLKYDRKIDSNRKDQVISRDIHTAPIRSLNDFLFDATWNVPRYDDDARIQNRIISNLIYYQTNYFIFGIACVLLLGIMFPVDFLIILSLVLSLVNLGNDSSSASRHQANRNVSSIRQRHSSASRQGLSALAFFILLGVAFYKLSLLNILFILLFGILLPILAIMFHAILRKRTLANKLSNQIDRIRSHTTPMAIFLEKLRQITSRQSNFGLAAVGMDRDATVSRPSVHGSPDQILKLLNQEKDRIMKNIDERGCITQEEADFLNQQTENALEETLNKFKQQAIQQLKIQSEDTKEEVHFKISFSNHLLKWLPDLFQ</sequence>
<comment type="subcellular location">
    <subcellularLocation>
        <location evidence="1">Membrane</location>
        <topology evidence="1">Multi-pass membrane protein</topology>
    </subcellularLocation>
</comment>
<evidence type="ECO:0000256" key="2">
    <source>
        <dbReference type="ARBA" id="ARBA00022692"/>
    </source>
</evidence>